<reference evidence="2 3" key="1">
    <citation type="submission" date="2013-04" db="EMBL/GenBank/DDBJ databases">
        <title>Oceanicola sp. 22II1-22F33 Genome Sequencing.</title>
        <authorList>
            <person name="Lai Q."/>
            <person name="Li G."/>
            <person name="Shao Z."/>
        </authorList>
    </citation>
    <scope>NUCLEOTIDE SEQUENCE [LARGE SCALE GENOMIC DNA]</scope>
    <source>
        <strain evidence="2 3">22II1-22F33</strain>
    </source>
</reference>
<protein>
    <recommendedName>
        <fullName evidence="1">YdhG-like domain-containing protein</fullName>
    </recommendedName>
</protein>
<dbReference type="SUPFAM" id="SSF159888">
    <property type="entry name" value="YdhG-like"/>
    <property type="match status" value="1"/>
</dbReference>
<evidence type="ECO:0000313" key="3">
    <source>
        <dbReference type="Proteomes" id="UP000215377"/>
    </source>
</evidence>
<accession>A0A225NNF9</accession>
<feature type="domain" description="YdhG-like" evidence="1">
    <location>
        <begin position="15"/>
        <end position="112"/>
    </location>
</feature>
<gene>
    <name evidence="2" type="ORF">ATO3_07760</name>
</gene>
<dbReference type="InterPro" id="IPR014922">
    <property type="entry name" value="YdhG-like"/>
</dbReference>
<evidence type="ECO:0000259" key="1">
    <source>
        <dbReference type="Pfam" id="PF08818"/>
    </source>
</evidence>
<evidence type="ECO:0000313" key="2">
    <source>
        <dbReference type="EMBL" id="OWU76054.1"/>
    </source>
</evidence>
<dbReference type="Pfam" id="PF08818">
    <property type="entry name" value="DUF1801"/>
    <property type="match status" value="1"/>
</dbReference>
<organism evidence="2 3">
    <name type="scientific">Marinibacterium profundimaris</name>
    <dbReference type="NCBI Taxonomy" id="1679460"/>
    <lineage>
        <taxon>Bacteria</taxon>
        <taxon>Pseudomonadati</taxon>
        <taxon>Pseudomonadota</taxon>
        <taxon>Alphaproteobacteria</taxon>
        <taxon>Rhodobacterales</taxon>
        <taxon>Paracoccaceae</taxon>
        <taxon>Marinibacterium</taxon>
    </lineage>
</organism>
<keyword evidence="3" id="KW-1185">Reference proteome</keyword>
<comment type="caution">
    <text evidence="2">The sequence shown here is derived from an EMBL/GenBank/DDBJ whole genome shotgun (WGS) entry which is preliminary data.</text>
</comment>
<dbReference type="InterPro" id="IPR016786">
    <property type="entry name" value="YdeI_bac"/>
</dbReference>
<dbReference type="AlphaFoldDB" id="A0A225NNF9"/>
<dbReference type="PIRSF" id="PIRSF021308">
    <property type="entry name" value="UCP021308"/>
    <property type="match status" value="1"/>
</dbReference>
<name>A0A225NNF9_9RHOB</name>
<proteinExistence type="predicted"/>
<dbReference type="EMBL" id="AQQR01000002">
    <property type="protein sequence ID" value="OWU76054.1"/>
    <property type="molecule type" value="Genomic_DNA"/>
</dbReference>
<sequence length="192" mass="21649">MDPRVETFFEEAALWPEELSALRAILREMGLEECWKWRAPCYTFRGGNVATLWGFREACTLSFFKGVLLRDPEGVLVPPGQNSRSARVMKFTSLDEIGAGRRQIEDFVAQSIANEKAGRKVDLPPDDFDLPEELSERLEADPDLVAAWDRLTPGRRRGWVLHVGQAKQSATRQARIDKAAPKILAGKGMHDR</sequence>
<dbReference type="Proteomes" id="UP000215377">
    <property type="component" value="Unassembled WGS sequence"/>
</dbReference>
<dbReference type="Pfam" id="PF13376">
    <property type="entry name" value="OmdA"/>
    <property type="match status" value="1"/>
</dbReference>